<keyword evidence="9 14" id="KW-1133">Transmembrane helix</keyword>
<organism evidence="15 16">
    <name type="scientific">Tistlia consotensis USBA 355</name>
    <dbReference type="NCBI Taxonomy" id="560819"/>
    <lineage>
        <taxon>Bacteria</taxon>
        <taxon>Pseudomonadati</taxon>
        <taxon>Pseudomonadota</taxon>
        <taxon>Alphaproteobacteria</taxon>
        <taxon>Rhodospirillales</taxon>
        <taxon>Rhodovibrionaceae</taxon>
        <taxon>Tistlia</taxon>
    </lineage>
</organism>
<evidence type="ECO:0000256" key="11">
    <source>
        <dbReference type="ARBA" id="ARBA00023315"/>
    </source>
</evidence>
<keyword evidence="10 13" id="KW-0472">Membrane</keyword>
<comment type="pathway">
    <text evidence="2">Glycan biosynthesis; alginate biosynthesis.</text>
</comment>
<feature type="transmembrane region" description="Helical" evidence="14">
    <location>
        <begin position="187"/>
        <end position="203"/>
    </location>
</feature>
<evidence type="ECO:0000256" key="2">
    <source>
        <dbReference type="ARBA" id="ARBA00005182"/>
    </source>
</evidence>
<evidence type="ECO:0000256" key="6">
    <source>
        <dbReference type="ARBA" id="ARBA00022679"/>
    </source>
</evidence>
<dbReference type="GO" id="GO:0005886">
    <property type="term" value="C:plasma membrane"/>
    <property type="evidence" value="ECO:0007669"/>
    <property type="project" value="UniProtKB-SubCell"/>
</dbReference>
<keyword evidence="16" id="KW-1185">Reference proteome</keyword>
<dbReference type="AlphaFoldDB" id="A0A1Y6CNE7"/>
<keyword evidence="11 13" id="KW-0012">Acyltransferase</keyword>
<comment type="similarity">
    <text evidence="3 13">Belongs to the membrane-bound acyltransferase family.</text>
</comment>
<dbReference type="Pfam" id="PF03062">
    <property type="entry name" value="MBOAT"/>
    <property type="match status" value="1"/>
</dbReference>
<dbReference type="PANTHER" id="PTHR13285:SF23">
    <property type="entry name" value="TEICHOIC ACID D-ALANYLTRANSFERASE"/>
    <property type="match status" value="1"/>
</dbReference>
<evidence type="ECO:0000256" key="10">
    <source>
        <dbReference type="ARBA" id="ARBA00023136"/>
    </source>
</evidence>
<dbReference type="PIRSF" id="PIRSF500217">
    <property type="entry name" value="AlgI"/>
    <property type="match status" value="1"/>
</dbReference>
<evidence type="ECO:0000256" key="3">
    <source>
        <dbReference type="ARBA" id="ARBA00010323"/>
    </source>
</evidence>
<evidence type="ECO:0000256" key="12">
    <source>
        <dbReference type="ARBA" id="ARBA00031030"/>
    </source>
</evidence>
<feature type="transmembrane region" description="Helical" evidence="14">
    <location>
        <begin position="311"/>
        <end position="327"/>
    </location>
</feature>
<evidence type="ECO:0000256" key="7">
    <source>
        <dbReference type="ARBA" id="ARBA00022692"/>
    </source>
</evidence>
<evidence type="ECO:0000313" key="15">
    <source>
        <dbReference type="EMBL" id="SMF79838.1"/>
    </source>
</evidence>
<keyword evidence="5 13" id="KW-1003">Cell membrane</keyword>
<evidence type="ECO:0000256" key="8">
    <source>
        <dbReference type="ARBA" id="ARBA00022841"/>
    </source>
</evidence>
<reference evidence="15 16" key="1">
    <citation type="submission" date="2017-04" db="EMBL/GenBank/DDBJ databases">
        <authorList>
            <person name="Afonso C.L."/>
            <person name="Miller P.J."/>
            <person name="Scott M.A."/>
            <person name="Spackman E."/>
            <person name="Goraichik I."/>
            <person name="Dimitrov K.M."/>
            <person name="Suarez D.L."/>
            <person name="Swayne D.E."/>
        </authorList>
    </citation>
    <scope>NUCLEOTIDE SEQUENCE [LARGE SCALE GENOMIC DNA]</scope>
    <source>
        <strain evidence="15 16">USBA 355</strain>
    </source>
</reference>
<evidence type="ECO:0000256" key="1">
    <source>
        <dbReference type="ARBA" id="ARBA00004651"/>
    </source>
</evidence>
<name>A0A1Y6CNE7_9PROT</name>
<keyword evidence="6 13" id="KW-0808">Transferase</keyword>
<keyword evidence="8" id="KW-0016">Alginate biosynthesis</keyword>
<evidence type="ECO:0000256" key="5">
    <source>
        <dbReference type="ARBA" id="ARBA00022475"/>
    </source>
</evidence>
<sequence>MLFYSGVFLLAFLPATLYAYLLLKPWLRARMLLLIGASLVFYGYWEWRYLPILGGSILVNYLVHHWLTRTAQAGPRAHRVPLIVGITANLLLLGWFKYAGWLAAMVGLAERSGGGFSLASAALPLGISFFTFQQVSMLVDTWRRPTRYDLADIAAYVSFFPQLIAGPIVRHNDLIPQFHNPPERRRHLQMAVLGLVFFLAGYLKKVYLADNLAVPANLLFAAAQHDNLNLREAWVAALSYTFQLYFDFSGYADMAIGLGLLFGFKLPTNFDSPYRATSISDFWRRWHQTLSSFLRDYLYIPLGGSRRGTPRMLLALMVTMLLGGLWHGAGWTFVLWGGFHGLLLCVNHLWRKLGLALPRALAWAVTFFAVVLGWVLFRAPDLSTGYGVLRSLFTVNARQLAEVSEAWHHFLAQAGTLGLDLISPYWGADQDVGRSIAFILLGLVISLALPNLNRLLEVERLLPPFRMPRLALATACLLAFCVPLTTVVLVVLSDIFSHAFAPPQFIYFNF</sequence>
<feature type="transmembrane region" description="Helical" evidence="14">
    <location>
        <begin position="357"/>
        <end position="377"/>
    </location>
</feature>
<feature type="transmembrane region" description="Helical" evidence="14">
    <location>
        <begin position="470"/>
        <end position="492"/>
    </location>
</feature>
<evidence type="ECO:0000256" key="4">
    <source>
        <dbReference type="ARBA" id="ARBA00016084"/>
    </source>
</evidence>
<dbReference type="STRING" id="560819.SAMN05428998_14043"/>
<feature type="transmembrane region" description="Helical" evidence="14">
    <location>
        <begin position="80"/>
        <end position="98"/>
    </location>
</feature>
<feature type="transmembrane region" description="Helical" evidence="14">
    <location>
        <begin position="6"/>
        <end position="23"/>
    </location>
</feature>
<dbReference type="InterPro" id="IPR024194">
    <property type="entry name" value="Ac/AlaTfrase_AlgI/DltB"/>
</dbReference>
<feature type="transmembrane region" description="Helical" evidence="14">
    <location>
        <begin position="248"/>
        <end position="266"/>
    </location>
</feature>
<dbReference type="GO" id="GO:0042121">
    <property type="term" value="P:alginic acid biosynthetic process"/>
    <property type="evidence" value="ECO:0007669"/>
    <property type="project" value="UniProtKB-KW"/>
</dbReference>
<protein>
    <recommendedName>
        <fullName evidence="4">Probable alginate O-acetylase AlgI</fullName>
    </recommendedName>
    <alternativeName>
        <fullName evidence="12">Alginate biosynthesis protein AlgI</fullName>
    </alternativeName>
</protein>
<evidence type="ECO:0000256" key="13">
    <source>
        <dbReference type="PIRNR" id="PIRNR016636"/>
    </source>
</evidence>
<evidence type="ECO:0000256" key="9">
    <source>
        <dbReference type="ARBA" id="ARBA00022989"/>
    </source>
</evidence>
<gene>
    <name evidence="15" type="ORF">SAMN05428998_14043</name>
</gene>
<dbReference type="InterPro" id="IPR028362">
    <property type="entry name" value="AlgI"/>
</dbReference>
<proteinExistence type="inferred from homology"/>
<dbReference type="PANTHER" id="PTHR13285">
    <property type="entry name" value="ACYLTRANSFERASE"/>
    <property type="match status" value="1"/>
</dbReference>
<dbReference type="InterPro" id="IPR004299">
    <property type="entry name" value="MBOAT_fam"/>
</dbReference>
<feature type="transmembrane region" description="Helical" evidence="14">
    <location>
        <begin position="51"/>
        <end position="68"/>
    </location>
</feature>
<keyword evidence="7 14" id="KW-0812">Transmembrane</keyword>
<evidence type="ECO:0000313" key="16">
    <source>
        <dbReference type="Proteomes" id="UP000192917"/>
    </source>
</evidence>
<evidence type="ECO:0000256" key="14">
    <source>
        <dbReference type="SAM" id="Phobius"/>
    </source>
</evidence>
<dbReference type="RefSeq" id="WP_085126403.1">
    <property type="nucleotide sequence ID" value="NZ_FWZX01000040.1"/>
</dbReference>
<accession>A0A1Y6CNE7</accession>
<dbReference type="Proteomes" id="UP000192917">
    <property type="component" value="Unassembled WGS sequence"/>
</dbReference>
<dbReference type="EMBL" id="FWZX01000040">
    <property type="protein sequence ID" value="SMF79838.1"/>
    <property type="molecule type" value="Genomic_DNA"/>
</dbReference>
<feature type="transmembrane region" description="Helical" evidence="14">
    <location>
        <begin position="118"/>
        <end position="139"/>
    </location>
</feature>
<comment type="subcellular location">
    <subcellularLocation>
        <location evidence="1">Cell membrane</location>
        <topology evidence="1">Multi-pass membrane protein</topology>
    </subcellularLocation>
</comment>
<dbReference type="GO" id="GO:0016746">
    <property type="term" value="F:acyltransferase activity"/>
    <property type="evidence" value="ECO:0007669"/>
    <property type="project" value="UniProtKB-KW"/>
</dbReference>
<dbReference type="PIRSF" id="PIRSF016636">
    <property type="entry name" value="AlgI_DltB"/>
    <property type="match status" value="1"/>
</dbReference>
<dbReference type="InterPro" id="IPR051085">
    <property type="entry name" value="MB_O-acyltransferase"/>
</dbReference>